<dbReference type="EMBL" id="MIKF01000462">
    <property type="protein sequence ID" value="RTE70384.1"/>
    <property type="molecule type" value="Genomic_DNA"/>
</dbReference>
<sequence length="365" mass="41396">MASPHPTPSTELSTRRARELSPESDVVVVSPMRDKRGKKRTSSNTLGWEAPSKRKRPPPNKVASLLWKQISGTSNKSHRERNFLPGDSEIAEKLNYFQQLVEARPDRTDWLVGELQEWLRQIQQDSSLHLASLQHHLTCIDLYNWANQNDDSLERSKDKIRWHEVQVARYRNRLANEICKIKGGNSDRLGLAVLPLITVKRLKFANLQRGTEEEEVEIIQKLATIARPALEKGLKELGRSKFWAPNPVSFVAWFLGKSVGELDDIRKVLCLSDLSIQDCHPSPKIQHQIQTSDSMDMCEDGGIRPDWRANAFSGLLPAPEVGEEHDDENARGHIHEEPTINETQFDNPPIDLSLFLDSEGLGLGF</sequence>
<dbReference type="AlphaFoldDB" id="A0A430L3T2"/>
<evidence type="ECO:0000313" key="3">
    <source>
        <dbReference type="Proteomes" id="UP000287124"/>
    </source>
</evidence>
<accession>A0A430L3T2</accession>
<gene>
    <name evidence="2" type="ORF">BHE90_015222</name>
</gene>
<proteinExistence type="predicted"/>
<comment type="caution">
    <text evidence="2">The sequence shown here is derived from an EMBL/GenBank/DDBJ whole genome shotgun (WGS) entry which is preliminary data.</text>
</comment>
<protein>
    <submittedName>
        <fullName evidence="2">Uncharacterized protein</fullName>
    </submittedName>
</protein>
<organism evidence="2 3">
    <name type="scientific">Fusarium euwallaceae</name>
    <dbReference type="NCBI Taxonomy" id="1147111"/>
    <lineage>
        <taxon>Eukaryota</taxon>
        <taxon>Fungi</taxon>
        <taxon>Dikarya</taxon>
        <taxon>Ascomycota</taxon>
        <taxon>Pezizomycotina</taxon>
        <taxon>Sordariomycetes</taxon>
        <taxon>Hypocreomycetidae</taxon>
        <taxon>Hypocreales</taxon>
        <taxon>Nectriaceae</taxon>
        <taxon>Fusarium</taxon>
        <taxon>Fusarium solani species complex</taxon>
    </lineage>
</organism>
<name>A0A430L3T2_9HYPO</name>
<dbReference type="Proteomes" id="UP000287124">
    <property type="component" value="Unassembled WGS sequence"/>
</dbReference>
<keyword evidence="3" id="KW-1185">Reference proteome</keyword>
<reference evidence="2 3" key="1">
    <citation type="submission" date="2017-06" db="EMBL/GenBank/DDBJ databases">
        <title>Comparative genomic analysis of Ambrosia Fusariam Clade fungi.</title>
        <authorList>
            <person name="Stajich J.E."/>
            <person name="Carrillo J."/>
            <person name="Kijimoto T."/>
            <person name="Eskalen A."/>
            <person name="O'Donnell K."/>
            <person name="Kasson M."/>
        </authorList>
    </citation>
    <scope>NUCLEOTIDE SEQUENCE [LARGE SCALE GENOMIC DNA]</scope>
    <source>
        <strain evidence="2 3">UCR1854</strain>
    </source>
</reference>
<evidence type="ECO:0000313" key="2">
    <source>
        <dbReference type="EMBL" id="RTE70384.1"/>
    </source>
</evidence>
<evidence type="ECO:0000256" key="1">
    <source>
        <dbReference type="SAM" id="MobiDB-lite"/>
    </source>
</evidence>
<feature type="region of interest" description="Disordered" evidence="1">
    <location>
        <begin position="1"/>
        <end position="60"/>
    </location>
</feature>